<name>A0A2K3MY77_TRIPR</name>
<dbReference type="Pfam" id="PF14547">
    <property type="entry name" value="Hydrophob_seed"/>
    <property type="match status" value="1"/>
</dbReference>
<feature type="signal peptide" evidence="3">
    <location>
        <begin position="1"/>
        <end position="27"/>
    </location>
</feature>
<dbReference type="Gene3D" id="1.10.110.10">
    <property type="entry name" value="Plant lipid-transfer and hydrophobic proteins"/>
    <property type="match status" value="1"/>
</dbReference>
<dbReference type="AlphaFoldDB" id="A0A2K3MY77"/>
<dbReference type="SUPFAM" id="SSF47699">
    <property type="entry name" value="Bifunctional inhibitor/lipid-transfer protein/seed storage 2S albumin"/>
    <property type="match status" value="1"/>
</dbReference>
<reference evidence="5 6" key="2">
    <citation type="journal article" date="2017" name="Front. Plant Sci.">
        <title>Gene Classification and Mining of Molecular Markers Useful in Red Clover (Trifolium pratense) Breeding.</title>
        <authorList>
            <person name="Istvanek J."/>
            <person name="Dluhosova J."/>
            <person name="Dluhos P."/>
            <person name="Patkova L."/>
            <person name="Nedelnik J."/>
            <person name="Repkova J."/>
        </authorList>
    </citation>
    <scope>NUCLEOTIDE SEQUENCE [LARGE SCALE GENOMIC DNA]</scope>
    <source>
        <strain evidence="6">cv. Tatra</strain>
        <tissue evidence="5">Young leaves</tissue>
    </source>
</reference>
<feature type="chain" id="PRO_5014441637" evidence="3">
    <location>
        <begin position="28"/>
        <end position="128"/>
    </location>
</feature>
<feature type="domain" description="Hydrophobic seed protein" evidence="4">
    <location>
        <begin position="53"/>
        <end position="127"/>
    </location>
</feature>
<evidence type="ECO:0000256" key="1">
    <source>
        <dbReference type="ARBA" id="ARBA00008965"/>
    </source>
</evidence>
<organism evidence="5 6">
    <name type="scientific">Trifolium pratense</name>
    <name type="common">Red clover</name>
    <dbReference type="NCBI Taxonomy" id="57577"/>
    <lineage>
        <taxon>Eukaryota</taxon>
        <taxon>Viridiplantae</taxon>
        <taxon>Streptophyta</taxon>
        <taxon>Embryophyta</taxon>
        <taxon>Tracheophyta</taxon>
        <taxon>Spermatophyta</taxon>
        <taxon>Magnoliopsida</taxon>
        <taxon>eudicotyledons</taxon>
        <taxon>Gunneridae</taxon>
        <taxon>Pentapetalae</taxon>
        <taxon>rosids</taxon>
        <taxon>fabids</taxon>
        <taxon>Fabales</taxon>
        <taxon>Fabaceae</taxon>
        <taxon>Papilionoideae</taxon>
        <taxon>50 kb inversion clade</taxon>
        <taxon>NPAAA clade</taxon>
        <taxon>Hologalegina</taxon>
        <taxon>IRL clade</taxon>
        <taxon>Trifolieae</taxon>
        <taxon>Trifolium</taxon>
    </lineage>
</organism>
<feature type="compositionally biased region" description="Pro residues" evidence="2">
    <location>
        <begin position="35"/>
        <end position="47"/>
    </location>
</feature>
<dbReference type="PANTHER" id="PTHR31731">
    <property type="match status" value="1"/>
</dbReference>
<dbReference type="Proteomes" id="UP000236291">
    <property type="component" value="Unassembled WGS sequence"/>
</dbReference>
<comment type="similarity">
    <text evidence="1">Belongs to the plant LTP family. PEARLI1 subfamily.</text>
</comment>
<protein>
    <submittedName>
        <fullName evidence="5">Proline-rich protein</fullName>
    </submittedName>
</protein>
<feature type="region of interest" description="Disordered" evidence="2">
    <location>
        <begin position="28"/>
        <end position="47"/>
    </location>
</feature>
<evidence type="ECO:0000256" key="3">
    <source>
        <dbReference type="SAM" id="SignalP"/>
    </source>
</evidence>
<evidence type="ECO:0000259" key="4">
    <source>
        <dbReference type="Pfam" id="PF14547"/>
    </source>
</evidence>
<dbReference type="STRING" id="57577.A0A2K3MY77"/>
<comment type="caution">
    <text evidence="5">The sequence shown here is derived from an EMBL/GenBank/DDBJ whole genome shotgun (WGS) entry which is preliminary data.</text>
</comment>
<dbReference type="ExpressionAtlas" id="A0A2K3MY77">
    <property type="expression patterns" value="baseline"/>
</dbReference>
<reference evidence="5 6" key="1">
    <citation type="journal article" date="2014" name="Am. J. Bot.">
        <title>Genome assembly and annotation for red clover (Trifolium pratense; Fabaceae).</title>
        <authorList>
            <person name="Istvanek J."/>
            <person name="Jaros M."/>
            <person name="Krenek A."/>
            <person name="Repkova J."/>
        </authorList>
    </citation>
    <scope>NUCLEOTIDE SEQUENCE [LARGE SCALE GENOMIC DNA]</scope>
    <source>
        <strain evidence="6">cv. Tatra</strain>
        <tissue evidence="5">Young leaves</tissue>
    </source>
</reference>
<sequence length="128" mass="13092">MGSNSAASITILILSLSIFFFTTLSSAQAPTVSPSSPPSPPLPPPPPPQICPNLRICASLLNDFARVVVGSPQSEPCCSLIAGLADVDAVVCLCAAVRANVGGININIPVKEILRVCERNAPNLAACA</sequence>
<evidence type="ECO:0000313" key="5">
    <source>
        <dbReference type="EMBL" id="PNX95741.1"/>
    </source>
</evidence>
<accession>A0A2K3MY77</accession>
<dbReference type="EMBL" id="ASHM01013772">
    <property type="protein sequence ID" value="PNX95741.1"/>
    <property type="molecule type" value="Genomic_DNA"/>
</dbReference>
<proteinExistence type="inferred from homology"/>
<dbReference type="CDD" id="cd01958">
    <property type="entry name" value="HPS_like"/>
    <property type="match status" value="1"/>
</dbReference>
<evidence type="ECO:0000256" key="2">
    <source>
        <dbReference type="SAM" id="MobiDB-lite"/>
    </source>
</evidence>
<dbReference type="InterPro" id="IPR027923">
    <property type="entry name" value="Hydrophob_seed_dom"/>
</dbReference>
<keyword evidence="3" id="KW-0732">Signal</keyword>
<dbReference type="InterPro" id="IPR051636">
    <property type="entry name" value="Plant_LTP/defense-related"/>
</dbReference>
<gene>
    <name evidence="5" type="ORF">L195_g018935</name>
</gene>
<evidence type="ECO:0000313" key="6">
    <source>
        <dbReference type="Proteomes" id="UP000236291"/>
    </source>
</evidence>
<dbReference type="InterPro" id="IPR036312">
    <property type="entry name" value="Bifun_inhib/LTP/seed_sf"/>
</dbReference>